<dbReference type="EMBL" id="MFKP01000009">
    <property type="protein sequence ID" value="OGG44424.1"/>
    <property type="molecule type" value="Genomic_DNA"/>
</dbReference>
<evidence type="ECO:0000256" key="1">
    <source>
        <dbReference type="SAM" id="MobiDB-lite"/>
    </source>
</evidence>
<gene>
    <name evidence="2" type="ORF">A2841_00415</name>
</gene>
<dbReference type="Proteomes" id="UP000178249">
    <property type="component" value="Unassembled WGS sequence"/>
</dbReference>
<evidence type="ECO:0000313" key="3">
    <source>
        <dbReference type="Proteomes" id="UP000178249"/>
    </source>
</evidence>
<accession>A0A1F6C5I7</accession>
<feature type="region of interest" description="Disordered" evidence="1">
    <location>
        <begin position="1"/>
        <end position="20"/>
    </location>
</feature>
<sequence length="97" mass="11208">MNKEKRNAHSKAWRATHPGKVVEYRHKHKEKLAEEQRSNSPHLISALLHIPSIGRGHTVAENSSSSGHRVPRRRSSDDYMRSWGISEPHPERPLNFE</sequence>
<evidence type="ECO:0000313" key="2">
    <source>
        <dbReference type="EMBL" id="OGG44424.1"/>
    </source>
</evidence>
<organism evidence="2 3">
    <name type="scientific">Candidatus Kaiserbacteria bacterium RIFCSPHIGHO2_01_FULL_48_10</name>
    <dbReference type="NCBI Taxonomy" id="1798476"/>
    <lineage>
        <taxon>Bacteria</taxon>
        <taxon>Candidatus Kaiseribacteriota</taxon>
    </lineage>
</organism>
<name>A0A1F6C5I7_9BACT</name>
<comment type="caution">
    <text evidence="2">The sequence shown here is derived from an EMBL/GenBank/DDBJ whole genome shotgun (WGS) entry which is preliminary data.</text>
</comment>
<feature type="region of interest" description="Disordered" evidence="1">
    <location>
        <begin position="55"/>
        <end position="97"/>
    </location>
</feature>
<dbReference type="AlphaFoldDB" id="A0A1F6C5I7"/>
<protein>
    <submittedName>
        <fullName evidence="2">Uncharacterized protein</fullName>
    </submittedName>
</protein>
<reference evidence="2 3" key="1">
    <citation type="journal article" date="2016" name="Nat. Commun.">
        <title>Thousands of microbial genomes shed light on interconnected biogeochemical processes in an aquifer system.</title>
        <authorList>
            <person name="Anantharaman K."/>
            <person name="Brown C.T."/>
            <person name="Hug L.A."/>
            <person name="Sharon I."/>
            <person name="Castelle C.J."/>
            <person name="Probst A.J."/>
            <person name="Thomas B.C."/>
            <person name="Singh A."/>
            <person name="Wilkins M.J."/>
            <person name="Karaoz U."/>
            <person name="Brodie E.L."/>
            <person name="Williams K.H."/>
            <person name="Hubbard S.S."/>
            <person name="Banfield J.F."/>
        </authorList>
    </citation>
    <scope>NUCLEOTIDE SEQUENCE [LARGE SCALE GENOMIC DNA]</scope>
</reference>
<feature type="compositionally biased region" description="Basic and acidic residues" evidence="1">
    <location>
        <begin position="88"/>
        <end position="97"/>
    </location>
</feature>
<proteinExistence type="predicted"/>